<evidence type="ECO:0000256" key="11">
    <source>
        <dbReference type="ARBA" id="ARBA00030250"/>
    </source>
</evidence>
<feature type="region of interest" description="Disordered" evidence="13">
    <location>
        <begin position="149"/>
        <end position="213"/>
    </location>
</feature>
<dbReference type="PANTHER" id="PTHR21527">
    <property type="entry name" value="NUCLEOPORIN NUP35"/>
    <property type="match status" value="1"/>
</dbReference>
<dbReference type="InterPro" id="IPR012677">
    <property type="entry name" value="Nucleotide-bd_a/b_plait_sf"/>
</dbReference>
<evidence type="ECO:0000259" key="14">
    <source>
        <dbReference type="PROSITE" id="PS51472"/>
    </source>
</evidence>
<comment type="caution">
    <text evidence="15">The sequence shown here is derived from an EMBL/GenBank/DDBJ whole genome shotgun (WGS) entry which is preliminary data.</text>
</comment>
<dbReference type="Pfam" id="PF05172">
    <property type="entry name" value="RRM_Nup35"/>
    <property type="match status" value="1"/>
</dbReference>
<keyword evidence="4 12" id="KW-0813">Transport</keyword>
<keyword evidence="7" id="KW-0811">Translocation</keyword>
<reference evidence="15" key="1">
    <citation type="submission" date="2023-11" db="EMBL/GenBank/DDBJ databases">
        <title>Genome assemblies of two species of porcelain crab, Petrolisthes cinctipes and Petrolisthes manimaculis (Anomura: Porcellanidae).</title>
        <authorList>
            <person name="Angst P."/>
        </authorList>
    </citation>
    <scope>NUCLEOTIDE SEQUENCE</scope>
    <source>
        <strain evidence="15">PB745_02</strain>
        <tissue evidence="15">Gill</tissue>
    </source>
</reference>
<evidence type="ECO:0000256" key="10">
    <source>
        <dbReference type="ARBA" id="ARBA00029997"/>
    </source>
</evidence>
<feature type="compositionally biased region" description="Low complexity" evidence="13">
    <location>
        <begin position="158"/>
        <end position="171"/>
    </location>
</feature>
<evidence type="ECO:0000256" key="3">
    <source>
        <dbReference type="ARBA" id="ARBA00016439"/>
    </source>
</evidence>
<dbReference type="GO" id="GO:0005543">
    <property type="term" value="F:phospholipid binding"/>
    <property type="evidence" value="ECO:0007669"/>
    <property type="project" value="TreeGrafter"/>
</dbReference>
<evidence type="ECO:0000256" key="13">
    <source>
        <dbReference type="SAM" id="MobiDB-lite"/>
    </source>
</evidence>
<evidence type="ECO:0000256" key="2">
    <source>
        <dbReference type="ARBA" id="ARBA00009454"/>
    </source>
</evidence>
<dbReference type="FunFam" id="3.30.70.330:FF:000095">
    <property type="entry name" value="Putative Nucleoporin NUP53"/>
    <property type="match status" value="1"/>
</dbReference>
<dbReference type="PANTHER" id="PTHR21527:SF6">
    <property type="entry name" value="NUCLEOPORIN NUP35"/>
    <property type="match status" value="1"/>
</dbReference>
<evidence type="ECO:0000256" key="7">
    <source>
        <dbReference type="ARBA" id="ARBA00023010"/>
    </source>
</evidence>
<comment type="similarity">
    <text evidence="2">Belongs to the Nup35 family.</text>
</comment>
<gene>
    <name evidence="15" type="ORF">Pmani_021605</name>
</gene>
<dbReference type="GO" id="GO:0044613">
    <property type="term" value="C:nuclear pore central transport channel"/>
    <property type="evidence" value="ECO:0007669"/>
    <property type="project" value="TreeGrafter"/>
</dbReference>
<dbReference type="SUPFAM" id="SSF54928">
    <property type="entry name" value="RNA-binding domain, RBD"/>
    <property type="match status" value="1"/>
</dbReference>
<evidence type="ECO:0000256" key="6">
    <source>
        <dbReference type="ARBA" id="ARBA00022927"/>
    </source>
</evidence>
<keyword evidence="6" id="KW-0653">Protein transport</keyword>
<accession>A0AAE1PDF7</accession>
<name>A0AAE1PDF7_9EUCA</name>
<proteinExistence type="inferred from homology"/>
<feature type="region of interest" description="Disordered" evidence="13">
    <location>
        <begin position="1"/>
        <end position="31"/>
    </location>
</feature>
<evidence type="ECO:0000313" key="16">
    <source>
        <dbReference type="Proteomes" id="UP001292094"/>
    </source>
</evidence>
<feature type="region of interest" description="Disordered" evidence="13">
    <location>
        <begin position="51"/>
        <end position="132"/>
    </location>
</feature>
<dbReference type="AlphaFoldDB" id="A0AAE1PDF7"/>
<dbReference type="InterPro" id="IPR017389">
    <property type="entry name" value="Nucleoporin_NUP53"/>
</dbReference>
<keyword evidence="16" id="KW-1185">Reference proteome</keyword>
<keyword evidence="9 12" id="KW-0539">Nucleus</keyword>
<dbReference type="Gene3D" id="3.30.70.330">
    <property type="match status" value="1"/>
</dbReference>
<dbReference type="PIRSF" id="PIRSF038119">
    <property type="entry name" value="Nucleoporin_NUP53"/>
    <property type="match status" value="1"/>
</dbReference>
<protein>
    <recommendedName>
        <fullName evidence="3">Nucleoporin NUP35</fullName>
    </recommendedName>
    <alternativeName>
        <fullName evidence="11">35 kDa nucleoporin</fullName>
    </alternativeName>
    <alternativeName>
        <fullName evidence="10">Nucleoporin NUP53</fullName>
    </alternativeName>
</protein>
<evidence type="ECO:0000256" key="5">
    <source>
        <dbReference type="ARBA" id="ARBA00022816"/>
    </source>
</evidence>
<dbReference type="InterPro" id="IPR035979">
    <property type="entry name" value="RBD_domain_sf"/>
</dbReference>
<feature type="compositionally biased region" description="Gly residues" evidence="13">
    <location>
        <begin position="51"/>
        <end position="65"/>
    </location>
</feature>
<comment type="subcellular location">
    <subcellularLocation>
        <location evidence="1">Nucleus</location>
        <location evidence="1">Nuclear pore complex</location>
    </subcellularLocation>
</comment>
<sequence>MEPMTLGSPVGSPAATPHAPPTGPAGGSPFLPSYLMGDVASPAALSGRLGGSGAGGGGGGGGGIAGSTSPNKTTATRQFSASTSVSTPGSPQPNMDPFFTTRLGPDKPGGGPPTQGLIGVRGPSTLPQSPILSARLGSPYIDQRVLGTPIPGSPQAASSTYYSTPGSPYTSQHTPGPLYSSPQVFTPSREHHHHSFLGQESLQTSTTDSGGGGVEDSTWVTVFGFPPAAASYILTQFTQLGTVTRHHNPGSGNWMHLKYQTKLQARKALSKNGKVYSGNIMIGVVTCSDKTIMGEKENLSSTSATVLSPAVPTTPKANMRPLTQAYQTVHAEHEVVPKVSTPKKNDGLVSRAMQHLLGM</sequence>
<evidence type="ECO:0000256" key="12">
    <source>
        <dbReference type="PROSITE-ProRule" id="PRU00804"/>
    </source>
</evidence>
<organism evidence="15 16">
    <name type="scientific">Petrolisthes manimaculis</name>
    <dbReference type="NCBI Taxonomy" id="1843537"/>
    <lineage>
        <taxon>Eukaryota</taxon>
        <taxon>Metazoa</taxon>
        <taxon>Ecdysozoa</taxon>
        <taxon>Arthropoda</taxon>
        <taxon>Crustacea</taxon>
        <taxon>Multicrustacea</taxon>
        <taxon>Malacostraca</taxon>
        <taxon>Eumalacostraca</taxon>
        <taxon>Eucarida</taxon>
        <taxon>Decapoda</taxon>
        <taxon>Pleocyemata</taxon>
        <taxon>Anomura</taxon>
        <taxon>Galatheoidea</taxon>
        <taxon>Porcellanidae</taxon>
        <taxon>Petrolisthes</taxon>
    </lineage>
</organism>
<keyword evidence="8 12" id="KW-0906">Nuclear pore complex</keyword>
<feature type="domain" description="RRM Nup35-type" evidence="14">
    <location>
        <begin position="214"/>
        <end position="294"/>
    </location>
</feature>
<dbReference type="GO" id="GO:0031965">
    <property type="term" value="C:nuclear membrane"/>
    <property type="evidence" value="ECO:0007669"/>
    <property type="project" value="InterPro"/>
</dbReference>
<feature type="compositionally biased region" description="Polar residues" evidence="13">
    <location>
        <begin position="70"/>
        <end position="93"/>
    </location>
</feature>
<dbReference type="GO" id="GO:0017056">
    <property type="term" value="F:structural constituent of nuclear pore"/>
    <property type="evidence" value="ECO:0007669"/>
    <property type="project" value="InterPro"/>
</dbReference>
<dbReference type="GO" id="GO:0051028">
    <property type="term" value="P:mRNA transport"/>
    <property type="evidence" value="ECO:0007669"/>
    <property type="project" value="UniProtKB-UniRule"/>
</dbReference>
<dbReference type="PROSITE" id="PS51472">
    <property type="entry name" value="RRM_NUP35"/>
    <property type="match status" value="1"/>
</dbReference>
<dbReference type="GO" id="GO:0044615">
    <property type="term" value="C:nuclear pore nuclear basket"/>
    <property type="evidence" value="ECO:0007669"/>
    <property type="project" value="TreeGrafter"/>
</dbReference>
<dbReference type="Proteomes" id="UP001292094">
    <property type="component" value="Unassembled WGS sequence"/>
</dbReference>
<evidence type="ECO:0000256" key="9">
    <source>
        <dbReference type="ARBA" id="ARBA00023242"/>
    </source>
</evidence>
<evidence type="ECO:0000256" key="1">
    <source>
        <dbReference type="ARBA" id="ARBA00004567"/>
    </source>
</evidence>
<dbReference type="GO" id="GO:0003676">
    <property type="term" value="F:nucleic acid binding"/>
    <property type="evidence" value="ECO:0007669"/>
    <property type="project" value="InterPro"/>
</dbReference>
<evidence type="ECO:0000313" key="15">
    <source>
        <dbReference type="EMBL" id="KAK4306555.1"/>
    </source>
</evidence>
<dbReference type="GO" id="GO:0006607">
    <property type="term" value="P:NLS-bearing protein import into nucleus"/>
    <property type="evidence" value="ECO:0007669"/>
    <property type="project" value="TreeGrafter"/>
</dbReference>
<dbReference type="GO" id="GO:0006999">
    <property type="term" value="P:nuclear pore organization"/>
    <property type="evidence" value="ECO:0007669"/>
    <property type="project" value="TreeGrafter"/>
</dbReference>
<evidence type="ECO:0000256" key="4">
    <source>
        <dbReference type="ARBA" id="ARBA00022448"/>
    </source>
</evidence>
<dbReference type="EMBL" id="JAWZYT010002113">
    <property type="protein sequence ID" value="KAK4306555.1"/>
    <property type="molecule type" value="Genomic_DNA"/>
</dbReference>
<feature type="compositionally biased region" description="Polar residues" evidence="13">
    <location>
        <begin position="198"/>
        <end position="208"/>
    </location>
</feature>
<keyword evidence="5 12" id="KW-0509">mRNA transport</keyword>
<dbReference type="InterPro" id="IPR007846">
    <property type="entry name" value="RRM_NUP35_dom"/>
</dbReference>
<evidence type="ECO:0000256" key="8">
    <source>
        <dbReference type="ARBA" id="ARBA00023132"/>
    </source>
</evidence>